<feature type="binding site" evidence="7">
    <location>
        <position position="181"/>
    </location>
    <ligand>
        <name>Fe(2+)</name>
        <dbReference type="ChEBI" id="CHEBI:29033"/>
    </ligand>
</feature>
<evidence type="ECO:0000256" key="3">
    <source>
        <dbReference type="ARBA" id="ARBA00023133"/>
    </source>
</evidence>
<evidence type="ECO:0000256" key="4">
    <source>
        <dbReference type="ARBA" id="ARBA00023239"/>
    </source>
</evidence>
<evidence type="ECO:0000256" key="5">
    <source>
        <dbReference type="ARBA" id="ARBA00023244"/>
    </source>
</evidence>
<dbReference type="InterPro" id="IPR019772">
    <property type="entry name" value="Ferrochelatase_AS"/>
</dbReference>
<dbReference type="Gene3D" id="3.40.50.1400">
    <property type="match status" value="2"/>
</dbReference>
<comment type="subcellular location">
    <subcellularLocation>
        <location evidence="7 8">Cytoplasm</location>
    </subcellularLocation>
</comment>
<dbReference type="EMBL" id="RBKT01000001">
    <property type="protein sequence ID" value="RKR86922.1"/>
    <property type="molecule type" value="Genomic_DNA"/>
</dbReference>
<evidence type="ECO:0000256" key="1">
    <source>
        <dbReference type="ARBA" id="ARBA00004744"/>
    </source>
</evidence>
<comment type="pathway">
    <text evidence="1 7 8">Porphyrin-containing compound metabolism; protoheme biosynthesis.</text>
</comment>
<dbReference type="SUPFAM" id="SSF53800">
    <property type="entry name" value="Chelatase"/>
    <property type="match status" value="1"/>
</dbReference>
<comment type="similarity">
    <text evidence="7 8">Belongs to the ferrochelatase family.</text>
</comment>
<dbReference type="PROSITE" id="PS00534">
    <property type="entry name" value="FERROCHELATASE"/>
    <property type="match status" value="1"/>
</dbReference>
<proteinExistence type="inferred from homology"/>
<dbReference type="AlphaFoldDB" id="A0A495JEY0"/>
<dbReference type="PANTHER" id="PTHR11108:SF1">
    <property type="entry name" value="FERROCHELATASE, MITOCHONDRIAL"/>
    <property type="match status" value="1"/>
</dbReference>
<dbReference type="NCBIfam" id="NF000689">
    <property type="entry name" value="PRK00035.2-1"/>
    <property type="match status" value="1"/>
</dbReference>
<keyword evidence="7 8" id="KW-0963">Cytoplasm</keyword>
<name>A0A495JEY0_9ACTN</name>
<gene>
    <name evidence="7" type="primary">cpfC</name>
    <name evidence="9" type="ORF">BDK92_1194</name>
</gene>
<comment type="caution">
    <text evidence="7">Lacks conserved residue(s) required for the propagation of feature annotation.</text>
</comment>
<sequence length="342" mass="36779">MAYEALLLVGFGGPERPEDVLPFLANVTRGRGVPPERLAEVAEHYQHFGGVSPINQQNRDLLAAIRADFAANGVDLPVYWGNRNWHPMLADTVAQMRADGIGTALAFVTSAYGGYSSCRQYQEDLVAARSAVGPEAPMIDKLRQFWDHPGFVEPHTDAVRAALATLDPARRATTRLVFTAHSVPTAMAAAAGPQGGRYEAQLRETAALVAAAAAPDLGYDLVWQSRSGPPHVPWLEPDVNDHLALLAADGVSSVVVSPIGFVSDHLEVVWDLDTEAAATAKRLGLDFARAGTPGTDPRFVSMVRELVVERVNPPDTSPRRRLGTLPVWDTCPAGCCVPARRP</sequence>
<dbReference type="GO" id="GO:0005737">
    <property type="term" value="C:cytoplasm"/>
    <property type="evidence" value="ECO:0007669"/>
    <property type="project" value="UniProtKB-SubCell"/>
</dbReference>
<dbReference type="GO" id="GO:0046872">
    <property type="term" value="F:metal ion binding"/>
    <property type="evidence" value="ECO:0007669"/>
    <property type="project" value="UniProtKB-UniRule"/>
</dbReference>
<keyword evidence="10" id="KW-1185">Reference proteome</keyword>
<dbReference type="NCBIfam" id="TIGR00109">
    <property type="entry name" value="hemH"/>
    <property type="match status" value="1"/>
</dbReference>
<dbReference type="EC" id="4.99.1.9" evidence="7"/>
<evidence type="ECO:0000313" key="9">
    <source>
        <dbReference type="EMBL" id="RKR86922.1"/>
    </source>
</evidence>
<dbReference type="InterPro" id="IPR033659">
    <property type="entry name" value="Ferrochelatase_N"/>
</dbReference>
<dbReference type="UniPathway" id="UPA00252"/>
<evidence type="ECO:0000256" key="7">
    <source>
        <dbReference type="HAMAP-Rule" id="MF_00323"/>
    </source>
</evidence>
<feature type="binding site" evidence="7">
    <location>
        <position position="121"/>
    </location>
    <ligand>
        <name>Fe-coproporphyrin III</name>
        <dbReference type="ChEBI" id="CHEBI:68438"/>
    </ligand>
</feature>
<evidence type="ECO:0000256" key="6">
    <source>
        <dbReference type="ARBA" id="ARBA00024536"/>
    </source>
</evidence>
<dbReference type="InterPro" id="IPR033644">
    <property type="entry name" value="Ferrochelatase_C"/>
</dbReference>
<comment type="caution">
    <text evidence="9">The sequence shown here is derived from an EMBL/GenBank/DDBJ whole genome shotgun (WGS) entry which is preliminary data.</text>
</comment>
<reference evidence="9 10" key="1">
    <citation type="submission" date="2018-10" db="EMBL/GenBank/DDBJ databases">
        <title>Sequencing the genomes of 1000 actinobacteria strains.</title>
        <authorList>
            <person name="Klenk H.-P."/>
        </authorList>
    </citation>
    <scope>NUCLEOTIDE SEQUENCE [LARGE SCALE GENOMIC DNA]</scope>
    <source>
        <strain evidence="9 10">DSM 45175</strain>
    </source>
</reference>
<feature type="binding site" evidence="7">
    <location>
        <position position="52"/>
    </location>
    <ligand>
        <name>Fe-coproporphyrin III</name>
        <dbReference type="ChEBI" id="CHEBI:68438"/>
    </ligand>
</feature>
<evidence type="ECO:0000313" key="10">
    <source>
        <dbReference type="Proteomes" id="UP000277671"/>
    </source>
</evidence>
<comment type="function">
    <text evidence="7 8">Involved in coproporphyrin-dependent heme b biosynthesis. Catalyzes the insertion of ferrous iron into coproporphyrin III to form Fe-coproporphyrin III.</text>
</comment>
<feature type="binding site" evidence="7">
    <location>
        <position position="267"/>
    </location>
    <ligand>
        <name>Fe(2+)</name>
        <dbReference type="ChEBI" id="CHEBI:29033"/>
    </ligand>
</feature>
<evidence type="ECO:0000256" key="2">
    <source>
        <dbReference type="ARBA" id="ARBA00023004"/>
    </source>
</evidence>
<dbReference type="GO" id="GO:0004325">
    <property type="term" value="F:ferrochelatase activity"/>
    <property type="evidence" value="ECO:0007669"/>
    <property type="project" value="UniProtKB-UniRule"/>
</dbReference>
<dbReference type="Proteomes" id="UP000277671">
    <property type="component" value="Unassembled WGS sequence"/>
</dbReference>
<dbReference type="InterPro" id="IPR001015">
    <property type="entry name" value="Ferrochelatase"/>
</dbReference>
<dbReference type="CDD" id="cd00419">
    <property type="entry name" value="Ferrochelatase_C"/>
    <property type="match status" value="1"/>
</dbReference>
<organism evidence="9 10">
    <name type="scientific">Micromonospora pisi</name>
    <dbReference type="NCBI Taxonomy" id="589240"/>
    <lineage>
        <taxon>Bacteria</taxon>
        <taxon>Bacillati</taxon>
        <taxon>Actinomycetota</taxon>
        <taxon>Actinomycetes</taxon>
        <taxon>Micromonosporales</taxon>
        <taxon>Micromonosporaceae</taxon>
        <taxon>Micromonospora</taxon>
    </lineage>
</organism>
<accession>A0A495JEY0</accession>
<keyword evidence="4 7" id="KW-0456">Lyase</keyword>
<comment type="catalytic activity">
    <reaction evidence="6">
        <text>Fe-coproporphyrin III + 2 H(+) = coproporphyrin III + Fe(2+)</text>
        <dbReference type="Rhea" id="RHEA:49572"/>
        <dbReference type="ChEBI" id="CHEBI:15378"/>
        <dbReference type="ChEBI" id="CHEBI:29033"/>
        <dbReference type="ChEBI" id="CHEBI:68438"/>
        <dbReference type="ChEBI" id="CHEBI:131725"/>
        <dbReference type="EC" id="4.99.1.9"/>
    </reaction>
    <physiologicalReaction direction="right-to-left" evidence="6">
        <dbReference type="Rhea" id="RHEA:49574"/>
    </physiologicalReaction>
</comment>
<keyword evidence="7" id="KW-0479">Metal-binding</keyword>
<dbReference type="PANTHER" id="PTHR11108">
    <property type="entry name" value="FERROCHELATASE"/>
    <property type="match status" value="1"/>
</dbReference>
<dbReference type="CDD" id="cd03411">
    <property type="entry name" value="Ferrochelatase_N"/>
    <property type="match status" value="1"/>
</dbReference>
<dbReference type="Pfam" id="PF00762">
    <property type="entry name" value="Ferrochelatase"/>
    <property type="match status" value="1"/>
</dbReference>
<keyword evidence="2 7" id="KW-0408">Iron</keyword>
<keyword evidence="3 7" id="KW-0350">Heme biosynthesis</keyword>
<protein>
    <recommendedName>
        <fullName evidence="7">Coproporphyrin III ferrochelatase</fullName>
        <ecNumber evidence="7">4.99.1.9</ecNumber>
    </recommendedName>
</protein>
<dbReference type="RefSeq" id="WP_121155320.1">
    <property type="nucleotide sequence ID" value="NZ_RBKT01000001.1"/>
</dbReference>
<evidence type="ECO:0000256" key="8">
    <source>
        <dbReference type="RuleBase" id="RU000607"/>
    </source>
</evidence>
<keyword evidence="5 7" id="KW-0627">Porphyrin biosynthesis</keyword>
<dbReference type="GO" id="GO:0006783">
    <property type="term" value="P:heme biosynthetic process"/>
    <property type="evidence" value="ECO:0007669"/>
    <property type="project" value="UniProtKB-UniRule"/>
</dbReference>
<dbReference type="HAMAP" id="MF_00323">
    <property type="entry name" value="Ferrochelatase"/>
    <property type="match status" value="1"/>
</dbReference>
<dbReference type="OrthoDB" id="9776380at2"/>